<feature type="signal peptide" evidence="1">
    <location>
        <begin position="1"/>
        <end position="18"/>
    </location>
</feature>
<proteinExistence type="predicted"/>
<dbReference type="Pfam" id="PF00188">
    <property type="entry name" value="CAP"/>
    <property type="match status" value="1"/>
</dbReference>
<dbReference type="AlphaFoldDB" id="A0A915DPQ7"/>
<dbReference type="SMART" id="SM00198">
    <property type="entry name" value="SCP"/>
    <property type="match status" value="1"/>
</dbReference>
<keyword evidence="3" id="KW-1185">Reference proteome</keyword>
<dbReference type="WBParaSite" id="jg21816">
    <property type="protein sequence ID" value="jg21816"/>
    <property type="gene ID" value="jg21816"/>
</dbReference>
<dbReference type="SUPFAM" id="SSF55797">
    <property type="entry name" value="PR-1-like"/>
    <property type="match status" value="1"/>
</dbReference>
<dbReference type="Gene3D" id="3.40.33.10">
    <property type="entry name" value="CAP"/>
    <property type="match status" value="1"/>
</dbReference>
<dbReference type="InterPro" id="IPR014044">
    <property type="entry name" value="CAP_dom"/>
</dbReference>
<feature type="domain" description="SCP" evidence="2">
    <location>
        <begin position="22"/>
        <end position="102"/>
    </location>
</feature>
<dbReference type="CDD" id="cd05380">
    <property type="entry name" value="CAP_euk"/>
    <property type="match status" value="1"/>
</dbReference>
<evidence type="ECO:0000313" key="4">
    <source>
        <dbReference type="WBParaSite" id="jg21816"/>
    </source>
</evidence>
<protein>
    <submittedName>
        <fullName evidence="4">SCP domain-containing protein</fullName>
    </submittedName>
</protein>
<name>A0A915DPQ7_9BILA</name>
<sequence length="103" mass="11201">MLSLSLITLSCLLTGTTALSASERTTVLNAHNNFRSQLALGKAVDKNNNAMPKGKNIYQLTYSTSLETSAQNWANGCVFEHSGAEDKGRTSMLLFLTKPLHQL</sequence>
<evidence type="ECO:0000259" key="2">
    <source>
        <dbReference type="SMART" id="SM00198"/>
    </source>
</evidence>
<dbReference type="InterPro" id="IPR035940">
    <property type="entry name" value="CAP_sf"/>
</dbReference>
<keyword evidence="1" id="KW-0732">Signal</keyword>
<evidence type="ECO:0000256" key="1">
    <source>
        <dbReference type="SAM" id="SignalP"/>
    </source>
</evidence>
<organism evidence="3 4">
    <name type="scientific">Ditylenchus dipsaci</name>
    <dbReference type="NCBI Taxonomy" id="166011"/>
    <lineage>
        <taxon>Eukaryota</taxon>
        <taxon>Metazoa</taxon>
        <taxon>Ecdysozoa</taxon>
        <taxon>Nematoda</taxon>
        <taxon>Chromadorea</taxon>
        <taxon>Rhabditida</taxon>
        <taxon>Tylenchina</taxon>
        <taxon>Tylenchomorpha</taxon>
        <taxon>Sphaerularioidea</taxon>
        <taxon>Anguinidae</taxon>
        <taxon>Anguininae</taxon>
        <taxon>Ditylenchus</taxon>
    </lineage>
</organism>
<dbReference type="PRINTS" id="PR00838">
    <property type="entry name" value="V5ALLERGEN"/>
</dbReference>
<dbReference type="Proteomes" id="UP000887574">
    <property type="component" value="Unplaced"/>
</dbReference>
<feature type="chain" id="PRO_5038124574" evidence="1">
    <location>
        <begin position="19"/>
        <end position="103"/>
    </location>
</feature>
<reference evidence="4" key="1">
    <citation type="submission" date="2022-11" db="UniProtKB">
        <authorList>
            <consortium name="WormBaseParasite"/>
        </authorList>
    </citation>
    <scope>IDENTIFICATION</scope>
</reference>
<evidence type="ECO:0000313" key="3">
    <source>
        <dbReference type="Proteomes" id="UP000887574"/>
    </source>
</evidence>
<accession>A0A915DPQ7</accession>
<dbReference type="InterPro" id="IPR002413">
    <property type="entry name" value="V5_allergen-like"/>
</dbReference>